<evidence type="ECO:0000313" key="3">
    <source>
        <dbReference type="Proteomes" id="UP000504606"/>
    </source>
</evidence>
<protein>
    <submittedName>
        <fullName evidence="4">Uncharacterized protein LOC127751585</fullName>
    </submittedName>
</protein>
<evidence type="ECO:0000256" key="1">
    <source>
        <dbReference type="ARBA" id="ARBA00022729"/>
    </source>
</evidence>
<dbReference type="InterPro" id="IPR036846">
    <property type="entry name" value="GM2-AP_sf"/>
</dbReference>
<keyword evidence="1 2" id="KW-0732">Signal</keyword>
<dbReference type="RefSeq" id="XP_052131302.1">
    <property type="nucleotide sequence ID" value="XM_052275342.1"/>
</dbReference>
<dbReference type="OrthoDB" id="7716214at2759"/>
<keyword evidence="3" id="KW-1185">Reference proteome</keyword>
<dbReference type="AlphaFoldDB" id="A0A9C6X938"/>
<accession>A0A9C6X938</accession>
<gene>
    <name evidence="4" type="primary">LOC127751585</name>
</gene>
<dbReference type="Proteomes" id="UP000504606">
    <property type="component" value="Unplaced"/>
</dbReference>
<reference evidence="4" key="1">
    <citation type="submission" date="2025-08" db="UniProtKB">
        <authorList>
            <consortium name="RefSeq"/>
        </authorList>
    </citation>
    <scope>IDENTIFICATION</scope>
    <source>
        <tissue evidence="4">Whole organism</tissue>
    </source>
</reference>
<dbReference type="KEGG" id="foc:127751585"/>
<sequence length="208" mass="22724">MQHGEGPRLVAPLLAVLVLSSARRSHDKTHLEVRPTFIRPCKINNNAVKAADAVFAMRGRTTVVFHLNVTVSRSVARWSKSTAVIEQCDQTVSAATCSTFRTFEFHDICAVMMSAAMPWARVLASIRPKMSCPVTKGKYTLSNGSLAMDLLNAVSGPLRLEGFVWRALSQAVDSRGDPHICLDSAGEFFRVRNRPKVKGIDGLASDKA</sequence>
<organism evidence="3 4">
    <name type="scientific">Frankliniella occidentalis</name>
    <name type="common">Western flower thrips</name>
    <name type="synonym">Euthrips occidentalis</name>
    <dbReference type="NCBI Taxonomy" id="133901"/>
    <lineage>
        <taxon>Eukaryota</taxon>
        <taxon>Metazoa</taxon>
        <taxon>Ecdysozoa</taxon>
        <taxon>Arthropoda</taxon>
        <taxon>Hexapoda</taxon>
        <taxon>Insecta</taxon>
        <taxon>Pterygota</taxon>
        <taxon>Neoptera</taxon>
        <taxon>Paraneoptera</taxon>
        <taxon>Thysanoptera</taxon>
        <taxon>Terebrantia</taxon>
        <taxon>Thripoidea</taxon>
        <taxon>Thripidae</taxon>
        <taxon>Frankliniella</taxon>
    </lineage>
</organism>
<feature type="chain" id="PRO_5038592421" evidence="2">
    <location>
        <begin position="23"/>
        <end position="208"/>
    </location>
</feature>
<feature type="signal peptide" evidence="2">
    <location>
        <begin position="1"/>
        <end position="22"/>
    </location>
</feature>
<dbReference type="Gene3D" id="2.70.220.10">
    <property type="entry name" value="Ganglioside GM2 activator"/>
    <property type="match status" value="1"/>
</dbReference>
<dbReference type="GeneID" id="127751585"/>
<proteinExistence type="predicted"/>
<evidence type="ECO:0000256" key="2">
    <source>
        <dbReference type="SAM" id="SignalP"/>
    </source>
</evidence>
<evidence type="ECO:0000313" key="4">
    <source>
        <dbReference type="RefSeq" id="XP_052131302.1"/>
    </source>
</evidence>
<name>A0A9C6X938_FRAOC</name>